<dbReference type="SUPFAM" id="SSF56112">
    <property type="entry name" value="Protein kinase-like (PK-like)"/>
    <property type="match status" value="1"/>
</dbReference>
<dbReference type="Gene3D" id="3.30.200.20">
    <property type="entry name" value="Phosphorylase Kinase, domain 1"/>
    <property type="match status" value="1"/>
</dbReference>
<keyword evidence="2" id="KW-0547">Nucleotide-binding</keyword>
<dbReference type="InterPro" id="IPR011009">
    <property type="entry name" value="Kinase-like_dom_sf"/>
</dbReference>
<evidence type="ECO:0000256" key="4">
    <source>
        <dbReference type="ARBA" id="ARBA00022840"/>
    </source>
</evidence>
<evidence type="ECO:0000256" key="3">
    <source>
        <dbReference type="ARBA" id="ARBA00022777"/>
    </source>
</evidence>
<dbReference type="PANTHER" id="PTHR43289">
    <property type="entry name" value="MITOGEN-ACTIVATED PROTEIN KINASE KINASE KINASE 20-RELATED"/>
    <property type="match status" value="1"/>
</dbReference>
<keyword evidence="4" id="KW-0067">ATP-binding</keyword>
<dbReference type="GO" id="GO:0005524">
    <property type="term" value="F:ATP binding"/>
    <property type="evidence" value="ECO:0007669"/>
    <property type="project" value="UniProtKB-KW"/>
</dbReference>
<dbReference type="PANTHER" id="PTHR43289:SF34">
    <property type="entry name" value="SERINE_THREONINE-PROTEIN KINASE YBDM-RELATED"/>
    <property type="match status" value="1"/>
</dbReference>
<dbReference type="Proteomes" id="UP000619788">
    <property type="component" value="Unassembled WGS sequence"/>
</dbReference>
<keyword evidence="3" id="KW-0418">Kinase</keyword>
<protein>
    <recommendedName>
        <fullName evidence="6">Protein kinase domain-containing protein</fullName>
    </recommendedName>
</protein>
<dbReference type="EMBL" id="BOOJ01000004">
    <property type="protein sequence ID" value="GIH89669.1"/>
    <property type="molecule type" value="Genomic_DNA"/>
</dbReference>
<dbReference type="RefSeq" id="WP_373872457.1">
    <property type="nucleotide sequence ID" value="NZ_BOOJ01000004.1"/>
</dbReference>
<evidence type="ECO:0000256" key="1">
    <source>
        <dbReference type="ARBA" id="ARBA00022679"/>
    </source>
</evidence>
<feature type="region of interest" description="Disordered" evidence="5">
    <location>
        <begin position="262"/>
        <end position="345"/>
    </location>
</feature>
<feature type="compositionally biased region" description="Low complexity" evidence="5">
    <location>
        <begin position="322"/>
        <end position="345"/>
    </location>
</feature>
<evidence type="ECO:0000256" key="2">
    <source>
        <dbReference type="ARBA" id="ARBA00022741"/>
    </source>
</evidence>
<sequence>MEPLQPRDPDRVGGYRLLGRLGEGGQGTVYLAEDPAGLRVAVKTLNAASSSDPVRRRYFASEASLIRQVSSFCVAEVLDTDLESDRPYIVSEYVEGPSLRSAVATGGPRAGGTLRRLAIGTVTALAAIHQAGIVHRDFKPPNVLLGPDGARVIDFGIARLLDTATTTTGNIIGTVAYMSPEQVSGSRVGFASDMFSWAATMAYAAGGRPPFGQDTVPAIMYRILHAEPDLPALPGDLAEVVEACLAKDPDRRPSAREVLLRLIGDDGTGDGTTLGTGRETSPSGAGGTPGPGRETSGAGREASGTGPGTSPAVTGREALTRPSAASAPAPAAGGAPFPAPRAEGAPAGAAAVPASTLPVEGASAVPAPTLPVEGASGAPASTLPVEGASAVPAPTLPVGGPPAGATAVPPATIPGTDATRRFEAGRAERPGGASRRRWLWGALSVLVALAVTAAVILLRPGSADPVAEAGGELLFSDDFSERKGWDGYTFNPDGSESERTYRGHEIERGVYSLRADQSYPVSPALSPVPPKDAGTASAAAPDVLIGVTAQMRADSVGPGEFGLLCRWDEDIAQGYMFLLGLDGTARVSRNIQGTHQEFGSGRATAPSADRPVRLQAACRPSGTGTRLTFWVDGTQVIDATDSQGLQASSTAQSGLVAQVKPSGGGPLTVSFDDFTVHRAR</sequence>
<comment type="caution">
    <text evidence="7">The sequence shown here is derived from an EMBL/GenBank/DDBJ whole genome shotgun (WGS) entry which is preliminary data.</text>
</comment>
<evidence type="ECO:0000313" key="8">
    <source>
        <dbReference type="Proteomes" id="UP000619788"/>
    </source>
</evidence>
<evidence type="ECO:0000313" key="7">
    <source>
        <dbReference type="EMBL" id="GIH89669.1"/>
    </source>
</evidence>
<name>A0A8J3SA82_9ACTN</name>
<reference evidence="7 8" key="1">
    <citation type="submission" date="2021-01" db="EMBL/GenBank/DDBJ databases">
        <title>Whole genome shotgun sequence of Planobispora siamensis NBRC 107568.</title>
        <authorList>
            <person name="Komaki H."/>
            <person name="Tamura T."/>
        </authorList>
    </citation>
    <scope>NUCLEOTIDE SEQUENCE [LARGE SCALE GENOMIC DNA]</scope>
    <source>
        <strain evidence="7 8">NBRC 107568</strain>
    </source>
</reference>
<dbReference type="Pfam" id="PF00069">
    <property type="entry name" value="Pkinase"/>
    <property type="match status" value="1"/>
</dbReference>
<proteinExistence type="predicted"/>
<dbReference type="AlphaFoldDB" id="A0A8J3SA82"/>
<evidence type="ECO:0000259" key="6">
    <source>
        <dbReference type="PROSITE" id="PS50011"/>
    </source>
</evidence>
<organism evidence="7 8">
    <name type="scientific">Planobispora siamensis</name>
    <dbReference type="NCBI Taxonomy" id="936338"/>
    <lineage>
        <taxon>Bacteria</taxon>
        <taxon>Bacillati</taxon>
        <taxon>Actinomycetota</taxon>
        <taxon>Actinomycetes</taxon>
        <taxon>Streptosporangiales</taxon>
        <taxon>Streptosporangiaceae</taxon>
        <taxon>Planobispora</taxon>
    </lineage>
</organism>
<dbReference type="GO" id="GO:0004674">
    <property type="term" value="F:protein serine/threonine kinase activity"/>
    <property type="evidence" value="ECO:0007669"/>
    <property type="project" value="TreeGrafter"/>
</dbReference>
<keyword evidence="8" id="KW-1185">Reference proteome</keyword>
<dbReference type="Gene3D" id="2.60.120.560">
    <property type="entry name" value="Exo-inulinase, domain 1"/>
    <property type="match status" value="1"/>
</dbReference>
<dbReference type="PROSITE" id="PS00108">
    <property type="entry name" value="PROTEIN_KINASE_ST"/>
    <property type="match status" value="1"/>
</dbReference>
<dbReference type="Gene3D" id="1.10.510.10">
    <property type="entry name" value="Transferase(Phosphotransferase) domain 1"/>
    <property type="match status" value="1"/>
</dbReference>
<gene>
    <name evidence="7" type="ORF">Psi01_02990</name>
</gene>
<accession>A0A8J3SA82</accession>
<keyword evidence="1" id="KW-0808">Transferase</keyword>
<evidence type="ECO:0000256" key="5">
    <source>
        <dbReference type="SAM" id="MobiDB-lite"/>
    </source>
</evidence>
<dbReference type="InterPro" id="IPR008271">
    <property type="entry name" value="Ser/Thr_kinase_AS"/>
</dbReference>
<feature type="domain" description="Protein kinase" evidence="6">
    <location>
        <begin position="15"/>
        <end position="263"/>
    </location>
</feature>
<dbReference type="PROSITE" id="PS50011">
    <property type="entry name" value="PROTEIN_KINASE_DOM"/>
    <property type="match status" value="1"/>
</dbReference>
<dbReference type="InterPro" id="IPR000719">
    <property type="entry name" value="Prot_kinase_dom"/>
</dbReference>
<dbReference type="CDD" id="cd14014">
    <property type="entry name" value="STKc_PknB_like"/>
    <property type="match status" value="1"/>
</dbReference>